<dbReference type="AlphaFoldDB" id="A0A2M7ATD4"/>
<dbReference type="EMBL" id="PEWA01000002">
    <property type="protein sequence ID" value="PIU73858.1"/>
    <property type="molecule type" value="Genomic_DNA"/>
</dbReference>
<dbReference type="InterPro" id="IPR035587">
    <property type="entry name" value="DUS-like_FMN-bd"/>
</dbReference>
<evidence type="ECO:0000256" key="14">
    <source>
        <dbReference type="PIRSR" id="PIRSR006621-2"/>
    </source>
</evidence>
<dbReference type="PANTHER" id="PTHR45846:SF1">
    <property type="entry name" value="TRNA-DIHYDROURIDINE(47) SYNTHASE [NAD(P)(+)]-LIKE"/>
    <property type="match status" value="1"/>
</dbReference>
<keyword evidence="7" id="KW-0521">NADP</keyword>
<dbReference type="InterPro" id="IPR024036">
    <property type="entry name" value="tRNA-dHydroUridine_Synthase_C"/>
</dbReference>
<evidence type="ECO:0000256" key="3">
    <source>
        <dbReference type="ARBA" id="ARBA00022555"/>
    </source>
</evidence>
<evidence type="ECO:0000313" key="17">
    <source>
        <dbReference type="Proteomes" id="UP000231407"/>
    </source>
</evidence>
<feature type="binding site" evidence="14">
    <location>
        <position position="64"/>
    </location>
    <ligand>
        <name>FMN</name>
        <dbReference type="ChEBI" id="CHEBI:58210"/>
    </ligand>
</feature>
<evidence type="ECO:0000256" key="5">
    <source>
        <dbReference type="ARBA" id="ARBA00022643"/>
    </source>
</evidence>
<evidence type="ECO:0000259" key="15">
    <source>
        <dbReference type="Pfam" id="PF01207"/>
    </source>
</evidence>
<comment type="similarity">
    <text evidence="12">Belongs to the dus family.</text>
</comment>
<evidence type="ECO:0000256" key="8">
    <source>
        <dbReference type="ARBA" id="ARBA00022884"/>
    </source>
</evidence>
<keyword evidence="8" id="KW-0694">RNA-binding</keyword>
<dbReference type="CDD" id="cd02801">
    <property type="entry name" value="DUS_like_FMN"/>
    <property type="match status" value="1"/>
</dbReference>
<feature type="binding site" evidence="14">
    <location>
        <begin position="256"/>
        <end position="257"/>
    </location>
    <ligand>
        <name>FMN</name>
        <dbReference type="ChEBI" id="CHEBI:58210"/>
    </ligand>
</feature>
<reference evidence="17" key="1">
    <citation type="submission" date="2017-09" db="EMBL/GenBank/DDBJ databases">
        <title>Depth-based differentiation of microbial function through sediment-hosted aquifers and enrichment of novel symbionts in the deep terrestrial subsurface.</title>
        <authorList>
            <person name="Probst A.J."/>
            <person name="Ladd B."/>
            <person name="Jarett J.K."/>
            <person name="Geller-Mcgrath D.E."/>
            <person name="Sieber C.M.K."/>
            <person name="Emerson J.B."/>
            <person name="Anantharaman K."/>
            <person name="Thomas B.C."/>
            <person name="Malmstrom R."/>
            <person name="Stieglmeier M."/>
            <person name="Klingl A."/>
            <person name="Woyke T."/>
            <person name="Ryan C.M."/>
            <person name="Banfield J.F."/>
        </authorList>
    </citation>
    <scope>NUCLEOTIDE SEQUENCE [LARGE SCALE GENOMIC DNA]</scope>
</reference>
<sequence>MKYIIGLSPMEGITDEAFRLTQCEISKPDLIFSEFVSACGLAHNAVKLFDHLLFKPIERPLIAQLFGKDPSSFYFAALVLCHLGFDGIDINLGCPAKTVTQHGGGAALIDNPSLVSEIVLSVKKAITDFQNDPKILLKQKLKKKYLEIINRNLKYSGLSPKNITPTLSFKTRLGIDHSIVDTWIPHLCSLKPDFITLHGRTLKQGFGGRADWDEITKAANLCHDSGVKILGNGDLLSRKMAHGYSQKYHTDGALIGRAAMGNPWVFNDSAPEFREKYKAMLIHARHFLEVFPSRRFDPLRRHFLLYVSGHPHASTLRQKIITLTSFDQLCSLEDAISNC</sequence>
<evidence type="ECO:0000256" key="12">
    <source>
        <dbReference type="PIRNR" id="PIRNR006621"/>
    </source>
</evidence>
<dbReference type="PANTHER" id="PTHR45846">
    <property type="entry name" value="TRNA-DIHYDROURIDINE(47) SYNTHASE [NAD(P)(+)]-LIKE"/>
    <property type="match status" value="1"/>
</dbReference>
<keyword evidence="3" id="KW-0820">tRNA-binding</keyword>
<evidence type="ECO:0000256" key="9">
    <source>
        <dbReference type="ARBA" id="ARBA00023002"/>
    </source>
</evidence>
<dbReference type="Gene3D" id="1.10.1200.80">
    <property type="entry name" value="Putative flavin oxidoreducatase, domain 2"/>
    <property type="match status" value="1"/>
</dbReference>
<feature type="binding site" evidence="14">
    <location>
        <position position="198"/>
    </location>
    <ligand>
        <name>FMN</name>
        <dbReference type="ChEBI" id="CHEBI:58210"/>
    </ligand>
</feature>
<protein>
    <recommendedName>
        <fullName evidence="12">tRNA-dihydrouridine synthase</fullName>
        <ecNumber evidence="12">1.3.1.-</ecNumber>
    </recommendedName>
</protein>
<evidence type="ECO:0000256" key="7">
    <source>
        <dbReference type="ARBA" id="ARBA00022857"/>
    </source>
</evidence>
<dbReference type="EC" id="1.3.1.-" evidence="12"/>
<keyword evidence="4 12" id="KW-0285">Flavoprotein</keyword>
<evidence type="ECO:0000256" key="11">
    <source>
        <dbReference type="ARBA" id="ARBA00048802"/>
    </source>
</evidence>
<dbReference type="InterPro" id="IPR001269">
    <property type="entry name" value="DUS_fam"/>
</dbReference>
<evidence type="ECO:0000313" key="16">
    <source>
        <dbReference type="EMBL" id="PIU73858.1"/>
    </source>
</evidence>
<keyword evidence="6 12" id="KW-0819">tRNA processing</keyword>
<dbReference type="Gene3D" id="3.20.20.70">
    <property type="entry name" value="Aldolase class I"/>
    <property type="match status" value="1"/>
</dbReference>
<evidence type="ECO:0000256" key="13">
    <source>
        <dbReference type="PIRSR" id="PIRSR006621-1"/>
    </source>
</evidence>
<keyword evidence="5 12" id="KW-0288">FMN</keyword>
<accession>A0A2M7ATD4</accession>
<dbReference type="GO" id="GO:0050660">
    <property type="term" value="F:flavin adenine dinucleotide binding"/>
    <property type="evidence" value="ECO:0007669"/>
    <property type="project" value="InterPro"/>
</dbReference>
<comment type="catalytic activity">
    <reaction evidence="10">
        <text>a 5,6-dihydrouridine in tRNA + NADP(+) = a uridine in tRNA + NADPH + H(+)</text>
        <dbReference type="Rhea" id="RHEA:23624"/>
        <dbReference type="Rhea" id="RHEA-COMP:13339"/>
        <dbReference type="Rhea" id="RHEA-COMP:13887"/>
        <dbReference type="ChEBI" id="CHEBI:15378"/>
        <dbReference type="ChEBI" id="CHEBI:57783"/>
        <dbReference type="ChEBI" id="CHEBI:58349"/>
        <dbReference type="ChEBI" id="CHEBI:65315"/>
        <dbReference type="ChEBI" id="CHEBI:74443"/>
    </reaction>
</comment>
<keyword evidence="9 12" id="KW-0560">Oxidoreductase</keyword>
<evidence type="ECO:0000256" key="2">
    <source>
        <dbReference type="ARBA" id="ARBA00002790"/>
    </source>
</evidence>
<comment type="catalytic activity">
    <reaction evidence="11">
        <text>a 5,6-dihydrouridine in tRNA + NAD(+) = a uridine in tRNA + NADH + H(+)</text>
        <dbReference type="Rhea" id="RHEA:54452"/>
        <dbReference type="Rhea" id="RHEA-COMP:13339"/>
        <dbReference type="Rhea" id="RHEA-COMP:13887"/>
        <dbReference type="ChEBI" id="CHEBI:15378"/>
        <dbReference type="ChEBI" id="CHEBI:57540"/>
        <dbReference type="ChEBI" id="CHEBI:57945"/>
        <dbReference type="ChEBI" id="CHEBI:65315"/>
        <dbReference type="ChEBI" id="CHEBI:74443"/>
    </reaction>
</comment>
<dbReference type="SUPFAM" id="SSF51395">
    <property type="entry name" value="FMN-linked oxidoreductases"/>
    <property type="match status" value="1"/>
</dbReference>
<name>A0A2M7ATD4_9BACT</name>
<dbReference type="GO" id="GO:0000049">
    <property type="term" value="F:tRNA binding"/>
    <property type="evidence" value="ECO:0007669"/>
    <property type="project" value="UniProtKB-KW"/>
</dbReference>
<feature type="domain" description="DUS-like FMN-binding" evidence="15">
    <location>
        <begin position="167"/>
        <end position="325"/>
    </location>
</feature>
<comment type="caution">
    <text evidence="16">The sequence shown here is derived from an EMBL/GenBank/DDBJ whole genome shotgun (WGS) entry which is preliminary data.</text>
</comment>
<evidence type="ECO:0000256" key="10">
    <source>
        <dbReference type="ARBA" id="ARBA00048205"/>
    </source>
</evidence>
<dbReference type="InterPro" id="IPR018517">
    <property type="entry name" value="tRNA_hU_synthase_CS"/>
</dbReference>
<dbReference type="Proteomes" id="UP000231407">
    <property type="component" value="Unassembled WGS sequence"/>
</dbReference>
<comment type="function">
    <text evidence="2 12">Catalyzes the synthesis of 5,6-dihydrouridine (D), a modified base found in the D-loop of most tRNAs, via the reduction of the C5-C6 double bond in target uridines.</text>
</comment>
<dbReference type="Pfam" id="PF01207">
    <property type="entry name" value="Dus"/>
    <property type="match status" value="2"/>
</dbReference>
<organism evidence="16 17">
    <name type="scientific">Candidatus Shapirobacteria bacterium CG06_land_8_20_14_3_00_40_12</name>
    <dbReference type="NCBI Taxonomy" id="1974881"/>
    <lineage>
        <taxon>Bacteria</taxon>
        <taxon>Candidatus Shapironibacteriota</taxon>
    </lineage>
</organism>
<evidence type="ECO:0000256" key="1">
    <source>
        <dbReference type="ARBA" id="ARBA00001917"/>
    </source>
</evidence>
<dbReference type="InterPro" id="IPR013785">
    <property type="entry name" value="Aldolase_TIM"/>
</dbReference>
<dbReference type="GO" id="GO:0017150">
    <property type="term" value="F:tRNA dihydrouridine synthase activity"/>
    <property type="evidence" value="ECO:0007669"/>
    <property type="project" value="InterPro"/>
</dbReference>
<gene>
    <name evidence="16" type="ORF">COS78_00215</name>
</gene>
<feature type="binding site" evidence="14">
    <location>
        <position position="138"/>
    </location>
    <ligand>
        <name>FMN</name>
        <dbReference type="ChEBI" id="CHEBI:58210"/>
    </ligand>
</feature>
<evidence type="ECO:0000256" key="4">
    <source>
        <dbReference type="ARBA" id="ARBA00022630"/>
    </source>
</evidence>
<dbReference type="PROSITE" id="PS01136">
    <property type="entry name" value="UPF0034"/>
    <property type="match status" value="1"/>
</dbReference>
<dbReference type="PIRSF" id="PIRSF006621">
    <property type="entry name" value="Dus"/>
    <property type="match status" value="1"/>
</dbReference>
<proteinExistence type="inferred from homology"/>
<feature type="active site" description="Proton donor" evidence="13">
    <location>
        <position position="94"/>
    </location>
</feature>
<comment type="cofactor">
    <cofactor evidence="1 12 14">
        <name>FMN</name>
        <dbReference type="ChEBI" id="CHEBI:58210"/>
    </cofactor>
</comment>
<feature type="domain" description="DUS-like FMN-binding" evidence="15">
    <location>
        <begin position="7"/>
        <end position="127"/>
    </location>
</feature>
<evidence type="ECO:0000256" key="6">
    <source>
        <dbReference type="ARBA" id="ARBA00022694"/>
    </source>
</evidence>
<keyword evidence="14" id="KW-0547">Nucleotide-binding</keyword>